<dbReference type="SUPFAM" id="SSF51735">
    <property type="entry name" value="NAD(P)-binding Rossmann-fold domains"/>
    <property type="match status" value="1"/>
</dbReference>
<feature type="domain" description="Glycerol-3-phosphate dehydrogenase NAD-dependent C-terminal" evidence="11">
    <location>
        <begin position="219"/>
        <end position="364"/>
    </location>
</feature>
<feature type="active site" description="Proton acceptor" evidence="5">
    <location>
        <position position="230"/>
    </location>
</feature>
<dbReference type="Pfam" id="PF07479">
    <property type="entry name" value="NAD_Gly3P_dh_C"/>
    <property type="match status" value="1"/>
</dbReference>
<dbReference type="InterPro" id="IPR036291">
    <property type="entry name" value="NAD(P)-bd_dom_sf"/>
</dbReference>
<dbReference type="GO" id="GO:0051287">
    <property type="term" value="F:NAD binding"/>
    <property type="evidence" value="ECO:0007669"/>
    <property type="project" value="UniProtKB-UniRule"/>
</dbReference>
<dbReference type="InterPro" id="IPR006109">
    <property type="entry name" value="G3P_DH_NAD-dep_C"/>
</dbReference>
<dbReference type="SUPFAM" id="SSF48179">
    <property type="entry name" value="6-phosphogluconate dehydrogenase C-terminal domain-like"/>
    <property type="match status" value="1"/>
</dbReference>
<evidence type="ECO:0000256" key="4">
    <source>
        <dbReference type="ARBA" id="ARBA00048683"/>
    </source>
</evidence>
<dbReference type="PIRSF" id="PIRSF000114">
    <property type="entry name" value="Glycerol-3-P_dh"/>
    <property type="match status" value="1"/>
</dbReference>
<dbReference type="Pfam" id="PF01210">
    <property type="entry name" value="NAD_Gly3P_dh_N"/>
    <property type="match status" value="1"/>
</dbReference>
<accession>A0A4P9YT16</accession>
<dbReference type="AlphaFoldDB" id="A0A4P9YT16"/>
<evidence type="ECO:0000256" key="2">
    <source>
        <dbReference type="ARBA" id="ARBA00023002"/>
    </source>
</evidence>
<feature type="binding site" evidence="6">
    <location>
        <begin position="294"/>
        <end position="295"/>
    </location>
    <ligand>
        <name>substrate</name>
    </ligand>
</feature>
<sequence>MIVYFIFKSWYEVPVTSKNPKVLWNGKGVYYWLWKLVRDEYENKRGSAIAKIVGNSVLKYPQVFQPVVPMWVFEEIVEGKNHFNRYLPNIKLPGNIVAVPDIVETVRNATILIFVVPHQIKNVVSRNAKAISLIKGIDVNVGGGIVLISEVIKDSLSVDVSVLMGANIANEVAQEKFCEATIGIYKLVSIILGYADKNNANVFQQLFHTDYFRINVVNDVAGVELCGALKNIVATAAGFADGLRMGDNTKAAIIRIGLLEMRRFCKMFYKGIRDETFFESCGVADLITTCAGGRNRRLAEAKALTGKSFEELEREMLNGQKLQGPATSKEVYEVLKAKNQIKEFPLFTSVYRISYENMKVEDLLKNL</sequence>
<comment type="similarity">
    <text evidence="1 8">Belongs to the NAD-dependent glycerol-3-phosphate dehydrogenase family.</text>
</comment>
<proteinExistence type="inferred from homology"/>
<evidence type="ECO:0000259" key="11">
    <source>
        <dbReference type="Pfam" id="PF07479"/>
    </source>
</evidence>
<organism evidence="12 13">
    <name type="scientific">Rozella allomycis (strain CSF55)</name>
    <dbReference type="NCBI Taxonomy" id="988480"/>
    <lineage>
        <taxon>Eukaryota</taxon>
        <taxon>Fungi</taxon>
        <taxon>Fungi incertae sedis</taxon>
        <taxon>Cryptomycota</taxon>
        <taxon>Cryptomycota incertae sedis</taxon>
        <taxon>Rozella</taxon>
    </lineage>
</organism>
<dbReference type="PANTHER" id="PTHR11728">
    <property type="entry name" value="GLYCEROL-3-PHOSPHATE DEHYDROGENASE"/>
    <property type="match status" value="1"/>
</dbReference>
<keyword evidence="3 7" id="KW-0520">NAD</keyword>
<evidence type="ECO:0000256" key="7">
    <source>
        <dbReference type="PIRSR" id="PIRSR000114-3"/>
    </source>
</evidence>
<feature type="domain" description="Glycerol-3-phosphate dehydrogenase NAD-dependent N-terminal" evidence="10">
    <location>
        <begin position="46"/>
        <end position="184"/>
    </location>
</feature>
<evidence type="ECO:0000259" key="10">
    <source>
        <dbReference type="Pfam" id="PF01210"/>
    </source>
</evidence>
<evidence type="ECO:0000256" key="6">
    <source>
        <dbReference type="PIRSR" id="PIRSR000114-2"/>
    </source>
</evidence>
<evidence type="ECO:0000313" key="13">
    <source>
        <dbReference type="Proteomes" id="UP000281549"/>
    </source>
</evidence>
<name>A0A4P9YT16_ROZAC</name>
<dbReference type="GO" id="GO:0046168">
    <property type="term" value="P:glycerol-3-phosphate catabolic process"/>
    <property type="evidence" value="ECO:0007669"/>
    <property type="project" value="UniProtKB-UniRule"/>
</dbReference>
<dbReference type="EC" id="1.1.1.8" evidence="9"/>
<evidence type="ECO:0000256" key="1">
    <source>
        <dbReference type="ARBA" id="ARBA00011009"/>
    </source>
</evidence>
<dbReference type="GO" id="GO:0005634">
    <property type="term" value="C:nucleus"/>
    <property type="evidence" value="ECO:0007669"/>
    <property type="project" value="TreeGrafter"/>
</dbReference>
<evidence type="ECO:0000256" key="5">
    <source>
        <dbReference type="PIRSR" id="PIRSR000114-1"/>
    </source>
</evidence>
<dbReference type="GO" id="GO:0005829">
    <property type="term" value="C:cytosol"/>
    <property type="evidence" value="ECO:0007669"/>
    <property type="project" value="TreeGrafter"/>
</dbReference>
<dbReference type="InterPro" id="IPR006168">
    <property type="entry name" value="G3P_DH_NAD-dep"/>
</dbReference>
<feature type="binding site" evidence="7">
    <location>
        <position position="73"/>
    </location>
    <ligand>
        <name>NAD(+)</name>
        <dbReference type="ChEBI" id="CHEBI:57540"/>
    </ligand>
</feature>
<dbReference type="EMBL" id="ML004920">
    <property type="protein sequence ID" value="RKP21930.1"/>
    <property type="molecule type" value="Genomic_DNA"/>
</dbReference>
<dbReference type="Proteomes" id="UP000281549">
    <property type="component" value="Unassembled WGS sequence"/>
</dbReference>
<feature type="binding site" evidence="7">
    <location>
        <position position="321"/>
    </location>
    <ligand>
        <name>NAD(+)</name>
        <dbReference type="ChEBI" id="CHEBI:57540"/>
    </ligand>
</feature>
<dbReference type="InterPro" id="IPR011128">
    <property type="entry name" value="G3P_DH_NAD-dep_N"/>
</dbReference>
<feature type="binding site" evidence="7">
    <location>
        <position position="169"/>
    </location>
    <ligand>
        <name>NAD(+)</name>
        <dbReference type="ChEBI" id="CHEBI:57540"/>
    </ligand>
</feature>
<dbReference type="FunFam" id="1.10.1040.10:FF:000004">
    <property type="entry name" value="Glycerol-3-phosphate dehydrogenase [NAD(+)]"/>
    <property type="match status" value="1"/>
</dbReference>
<dbReference type="Gene3D" id="3.40.50.720">
    <property type="entry name" value="NAD(P)-binding Rossmann-like Domain"/>
    <property type="match status" value="1"/>
</dbReference>
<evidence type="ECO:0000256" key="9">
    <source>
        <dbReference type="RuleBase" id="RU361243"/>
    </source>
</evidence>
<dbReference type="InterPro" id="IPR017751">
    <property type="entry name" value="G3P_DH_NAD-dep_euk"/>
</dbReference>
<keyword evidence="2 8" id="KW-0560">Oxidoreductase</keyword>
<evidence type="ECO:0000313" key="12">
    <source>
        <dbReference type="EMBL" id="RKP21930.1"/>
    </source>
</evidence>
<dbReference type="PANTHER" id="PTHR11728:SF8">
    <property type="entry name" value="GLYCEROL-3-PHOSPHATE DEHYDROGENASE [NAD(+)]-RELATED"/>
    <property type="match status" value="1"/>
</dbReference>
<gene>
    <name evidence="12" type="ORF">ROZALSC1DRAFT_26693</name>
</gene>
<dbReference type="InterPro" id="IPR013328">
    <property type="entry name" value="6PGD_dom2"/>
</dbReference>
<dbReference type="GO" id="GO:0042803">
    <property type="term" value="F:protein homodimerization activity"/>
    <property type="evidence" value="ECO:0007669"/>
    <property type="project" value="InterPro"/>
</dbReference>
<feature type="binding site" evidence="7">
    <location>
        <position position="323"/>
    </location>
    <ligand>
        <name>NAD(+)</name>
        <dbReference type="ChEBI" id="CHEBI:57540"/>
    </ligand>
</feature>
<protein>
    <recommendedName>
        <fullName evidence="9">Glycerol-3-phosphate dehydrogenase [NAD(+)]</fullName>
        <ecNumber evidence="9">1.1.1.8</ecNumber>
    </recommendedName>
</protein>
<comment type="catalytic activity">
    <reaction evidence="4 9">
        <text>sn-glycerol 3-phosphate + NAD(+) = dihydroxyacetone phosphate + NADH + H(+)</text>
        <dbReference type="Rhea" id="RHEA:11092"/>
        <dbReference type="ChEBI" id="CHEBI:15378"/>
        <dbReference type="ChEBI" id="CHEBI:57540"/>
        <dbReference type="ChEBI" id="CHEBI:57597"/>
        <dbReference type="ChEBI" id="CHEBI:57642"/>
        <dbReference type="ChEBI" id="CHEBI:57945"/>
        <dbReference type="EC" id="1.1.1.8"/>
    </reaction>
</comment>
<evidence type="ECO:0000256" key="8">
    <source>
        <dbReference type="RuleBase" id="RU000437"/>
    </source>
</evidence>
<feature type="binding site" evidence="6">
    <location>
        <position position="135"/>
    </location>
    <ligand>
        <name>substrate</name>
    </ligand>
</feature>
<dbReference type="InterPro" id="IPR008927">
    <property type="entry name" value="6-PGluconate_DH-like_C_sf"/>
</dbReference>
<dbReference type="PROSITE" id="PS00957">
    <property type="entry name" value="NAD_G3PDH"/>
    <property type="match status" value="1"/>
</dbReference>
<dbReference type="GO" id="GO:0005975">
    <property type="term" value="P:carbohydrate metabolic process"/>
    <property type="evidence" value="ECO:0007669"/>
    <property type="project" value="InterPro"/>
</dbReference>
<dbReference type="NCBIfam" id="TIGR03376">
    <property type="entry name" value="glycerol3P_DH"/>
    <property type="match status" value="1"/>
</dbReference>
<feature type="binding site" evidence="7">
    <location>
        <position position="294"/>
    </location>
    <ligand>
        <name>NAD(+)</name>
        <dbReference type="ChEBI" id="CHEBI:57540"/>
    </ligand>
</feature>
<dbReference type="GO" id="GO:0141152">
    <property type="term" value="F:glycerol-3-phosphate dehydrogenase (NAD+) activity"/>
    <property type="evidence" value="ECO:0007669"/>
    <property type="project" value="UniProtKB-UniRule"/>
</dbReference>
<evidence type="ECO:0000256" key="3">
    <source>
        <dbReference type="ARBA" id="ARBA00023027"/>
    </source>
</evidence>
<dbReference type="Gene3D" id="1.10.1040.10">
    <property type="entry name" value="N-(1-d-carboxylethyl)-l-norvaline Dehydrogenase, domain 2"/>
    <property type="match status" value="1"/>
</dbReference>
<dbReference type="PRINTS" id="PR00077">
    <property type="entry name" value="GPDHDRGNASE"/>
</dbReference>
<reference evidence="13" key="1">
    <citation type="journal article" date="2018" name="Nat. Microbiol.">
        <title>Leveraging single-cell genomics to expand the fungal tree of life.</title>
        <authorList>
            <person name="Ahrendt S.R."/>
            <person name="Quandt C.A."/>
            <person name="Ciobanu D."/>
            <person name="Clum A."/>
            <person name="Salamov A."/>
            <person name="Andreopoulos B."/>
            <person name="Cheng J.F."/>
            <person name="Woyke T."/>
            <person name="Pelin A."/>
            <person name="Henrissat B."/>
            <person name="Reynolds N.K."/>
            <person name="Benny G.L."/>
            <person name="Smith M.E."/>
            <person name="James T.Y."/>
            <person name="Grigoriev I.V."/>
        </authorList>
    </citation>
    <scope>NUCLEOTIDE SEQUENCE [LARGE SCALE GENOMIC DNA]</scope>
    <source>
        <strain evidence="13">CSF55</strain>
    </source>
</reference>